<dbReference type="AlphaFoldDB" id="A0A158KLN0"/>
<comment type="caution">
    <text evidence="3">The sequence shown here is derived from an EMBL/GenBank/DDBJ whole genome shotgun (WGS) entry which is preliminary data.</text>
</comment>
<dbReference type="InterPro" id="IPR004291">
    <property type="entry name" value="Transposase_IS66_central"/>
</dbReference>
<evidence type="ECO:0000259" key="2">
    <source>
        <dbReference type="Pfam" id="PF13817"/>
    </source>
</evidence>
<feature type="domain" description="Transposase IS66 central" evidence="1">
    <location>
        <begin position="1"/>
        <end position="81"/>
    </location>
</feature>
<sequence length="140" mass="15653">MARWVGQREELCRLLTEALRRYTMATSKLHADDTPIPVLAPGNKKTKTGRLWAYVRDDRRSGSSGLAAVWFAYSPDRKGIHLLAGSCKLNNINPRAYLEYVFTHIAFTGPTASTNCCPGTSRRTCCQRAPITPRRPRTDG</sequence>
<organism evidence="3 4">
    <name type="scientific">Caballeronia terrestris</name>
    <dbReference type="NCBI Taxonomy" id="1226301"/>
    <lineage>
        <taxon>Bacteria</taxon>
        <taxon>Pseudomonadati</taxon>
        <taxon>Pseudomonadota</taxon>
        <taxon>Betaproteobacteria</taxon>
        <taxon>Burkholderiales</taxon>
        <taxon>Burkholderiaceae</taxon>
        <taxon>Caballeronia</taxon>
    </lineage>
</organism>
<dbReference type="Proteomes" id="UP000054925">
    <property type="component" value="Unassembled WGS sequence"/>
</dbReference>
<dbReference type="EMBL" id="FCOL02000069">
    <property type="protein sequence ID" value="SAL82037.1"/>
    <property type="molecule type" value="Genomic_DNA"/>
</dbReference>
<dbReference type="InterPro" id="IPR052344">
    <property type="entry name" value="Transposase-related"/>
</dbReference>
<accession>A0A158KLN0</accession>
<evidence type="ECO:0000313" key="3">
    <source>
        <dbReference type="EMBL" id="SAL82037.1"/>
    </source>
</evidence>
<dbReference type="PANTHER" id="PTHR33678:SF1">
    <property type="entry name" value="BLL1576 PROTEIN"/>
    <property type="match status" value="1"/>
</dbReference>
<evidence type="ECO:0000259" key="1">
    <source>
        <dbReference type="Pfam" id="PF03050"/>
    </source>
</evidence>
<dbReference type="InterPro" id="IPR039552">
    <property type="entry name" value="IS66_C"/>
</dbReference>
<dbReference type="PANTHER" id="PTHR33678">
    <property type="entry name" value="BLL1576 PROTEIN"/>
    <property type="match status" value="1"/>
</dbReference>
<evidence type="ECO:0000313" key="4">
    <source>
        <dbReference type="Proteomes" id="UP000054925"/>
    </source>
</evidence>
<reference evidence="3" key="1">
    <citation type="submission" date="2016-01" db="EMBL/GenBank/DDBJ databases">
        <authorList>
            <person name="Peeters C."/>
        </authorList>
    </citation>
    <scope>NUCLEOTIDE SEQUENCE [LARGE SCALE GENOMIC DNA]</scope>
    <source>
        <strain evidence="3">LMG 22937</strain>
    </source>
</reference>
<protein>
    <submittedName>
        <fullName evidence="3">Transposase IS66</fullName>
    </submittedName>
</protein>
<feature type="domain" description="Transposase IS66 C-terminal" evidence="2">
    <location>
        <begin position="83"/>
        <end position="106"/>
    </location>
</feature>
<keyword evidence="4" id="KW-1185">Reference proteome</keyword>
<gene>
    <name evidence="3" type="ORF">AWB67_06015</name>
</gene>
<dbReference type="Pfam" id="PF03050">
    <property type="entry name" value="DDE_Tnp_IS66"/>
    <property type="match status" value="1"/>
</dbReference>
<dbReference type="Pfam" id="PF13817">
    <property type="entry name" value="DDE_Tnp_IS66_C"/>
    <property type="match status" value="1"/>
</dbReference>
<name>A0A158KLN0_9BURK</name>
<proteinExistence type="predicted"/>